<evidence type="ECO:0000313" key="2">
    <source>
        <dbReference type="EMBL" id="CAD9567135.1"/>
    </source>
</evidence>
<proteinExistence type="predicted"/>
<accession>A0A7S2K7C5</accession>
<reference evidence="2" key="1">
    <citation type="submission" date="2021-01" db="EMBL/GenBank/DDBJ databases">
        <authorList>
            <person name="Corre E."/>
            <person name="Pelletier E."/>
            <person name="Niang G."/>
            <person name="Scheremetjew M."/>
            <person name="Finn R."/>
            <person name="Kale V."/>
            <person name="Holt S."/>
            <person name="Cochrane G."/>
            <person name="Meng A."/>
            <person name="Brown T."/>
            <person name="Cohen L."/>
        </authorList>
    </citation>
    <scope>NUCLEOTIDE SEQUENCE</scope>
    <source>
        <strain evidence="2">B650</strain>
    </source>
</reference>
<dbReference type="EMBL" id="HBGY01009189">
    <property type="protein sequence ID" value="CAD9567135.1"/>
    <property type="molecule type" value="Transcribed_RNA"/>
</dbReference>
<dbReference type="SUPFAM" id="SSF52540">
    <property type="entry name" value="P-loop containing nucleoside triphosphate hydrolases"/>
    <property type="match status" value="1"/>
</dbReference>
<dbReference type="AlphaFoldDB" id="A0A7S2K7C5"/>
<sequence>MTEQNVPIVVVFGRPGAGKTTIAEAADKLLKDKHNVEEIITLDLDVCIPQWMKDNFTNGIYPTLAQRDQFAGEACDYVHDQIKTRTPKGAIISFSFVNNDLRNVFRSRFTGAHWMLVDTSAKEAEERIKRRNPEHFYKGAAASIDEPKSANDGTPSVKDQDNCEWKFDDVDFKHTILNGLSSIESNAALVTDAILSMLGR</sequence>
<evidence type="ECO:0000256" key="1">
    <source>
        <dbReference type="SAM" id="MobiDB-lite"/>
    </source>
</evidence>
<gene>
    <name evidence="2" type="ORF">LDAN0321_LOCUS5803</name>
</gene>
<dbReference type="Pfam" id="PF13671">
    <property type="entry name" value="AAA_33"/>
    <property type="match status" value="1"/>
</dbReference>
<organism evidence="2">
    <name type="scientific">Leptocylindrus danicus</name>
    <dbReference type="NCBI Taxonomy" id="163516"/>
    <lineage>
        <taxon>Eukaryota</taxon>
        <taxon>Sar</taxon>
        <taxon>Stramenopiles</taxon>
        <taxon>Ochrophyta</taxon>
        <taxon>Bacillariophyta</taxon>
        <taxon>Coscinodiscophyceae</taxon>
        <taxon>Chaetocerotophycidae</taxon>
        <taxon>Leptocylindrales</taxon>
        <taxon>Leptocylindraceae</taxon>
        <taxon>Leptocylindrus</taxon>
    </lineage>
</organism>
<dbReference type="Gene3D" id="3.40.50.300">
    <property type="entry name" value="P-loop containing nucleotide triphosphate hydrolases"/>
    <property type="match status" value="1"/>
</dbReference>
<dbReference type="InterPro" id="IPR027417">
    <property type="entry name" value="P-loop_NTPase"/>
</dbReference>
<feature type="region of interest" description="Disordered" evidence="1">
    <location>
        <begin position="139"/>
        <end position="160"/>
    </location>
</feature>
<name>A0A7S2K7C5_9STRA</name>
<protein>
    <submittedName>
        <fullName evidence="2">Uncharacterized protein</fullName>
    </submittedName>
</protein>